<dbReference type="PANTHER" id="PTHR38760">
    <property type="entry name" value="ADENYLATE CYCLASE"/>
    <property type="match status" value="1"/>
</dbReference>
<gene>
    <name evidence="2" type="ORF">BOW53_13405</name>
</gene>
<dbReference type="Pfam" id="PF01295">
    <property type="entry name" value="Adenylate_cycl"/>
    <property type="match status" value="1"/>
</dbReference>
<name>A0A1T2L1K7_9GAMM</name>
<organism evidence="2 3">
    <name type="scientific">Solemya pervernicosa gill symbiont</name>
    <dbReference type="NCBI Taxonomy" id="642797"/>
    <lineage>
        <taxon>Bacteria</taxon>
        <taxon>Pseudomonadati</taxon>
        <taxon>Pseudomonadota</taxon>
        <taxon>Gammaproteobacteria</taxon>
        <taxon>sulfur-oxidizing symbionts</taxon>
    </lineage>
</organism>
<protein>
    <recommendedName>
        <fullName evidence="1">Adenylate cyclase class-I N-terminal domain-containing protein</fullName>
    </recommendedName>
</protein>
<feature type="domain" description="Adenylate cyclase class-I N-terminal" evidence="1">
    <location>
        <begin position="18"/>
        <end position="211"/>
    </location>
</feature>
<dbReference type="InterPro" id="IPR000274">
    <property type="entry name" value="Adenylate_cyclase_1"/>
</dbReference>
<dbReference type="Pfam" id="PF12633">
    <property type="entry name" value="Adenyl_cycl_N"/>
    <property type="match status" value="1"/>
</dbReference>
<dbReference type="AlphaFoldDB" id="A0A1T2L1K7"/>
<proteinExistence type="predicted"/>
<accession>A0A1T2L1K7</accession>
<dbReference type="GO" id="GO:0004016">
    <property type="term" value="F:adenylate cyclase activity"/>
    <property type="evidence" value="ECO:0007669"/>
    <property type="project" value="InterPro"/>
</dbReference>
<dbReference type="PANTHER" id="PTHR38760:SF1">
    <property type="entry name" value="ADENYLATE CYCLASE"/>
    <property type="match status" value="1"/>
</dbReference>
<dbReference type="Proteomes" id="UP000191110">
    <property type="component" value="Unassembled WGS sequence"/>
</dbReference>
<sequence length="946" mass="108766">MSTLKKKKLRDGDTIDYKAVRQRFQLLNISRLQRLRDALRSRQQPFIDILPLLFHINHPLLPGYISKETPAGVYDFQPTKAIVGSTKKLFKGFEHKRRALLRPYIQSIFVMGSSGTIAYSDKSDFDFWLCYTPDLSETQIAELQQKAEAIEKWAETLGLEVHFFLMDAEKFRSGEKSELSKESSGSAQHNLLLDEFYRTGLHIAGRIPIWWLVPPEHEHDYDNYTQMLLRQRFVKEHDVIDFGGLSRIPAEEFIGAALWQLFKGIDSPYKSVLKILVMEAYANEHPNIDLLSLRYKRAVFENVTSLDDLDPYVMMYEKVAEYLEMEGDRRELARRCFYFKVDLPLTHHRHAKTWRHELLREITQDWGWGEGHVVLLDSRPEWKIDQVLKERKMLVDELTLSYRMLSALIREHADDAHINPSDLNILGRKIYAALERKAGKVELVNPGISEDLSEPHLTFQQNCDDKGLHTWSLYLTLPGTARLADTPVKRASSLLELLAWCHFNHIVTRRTMFTVQTESSHLTEKELRATIEAFSRNFPKGKLPKSDLDDLAKPAQVRAAALFVNIGFDPLATTHLMGSHLTTGRTDALSFGATWENLALHFDQITVNSWQEVHTYRASGNTAVLRSLCKYFENSPISANEPPASISVYSLSSARGNSIARRIEHLYHDVSECYFSPGSVTNSRYILRIKDRFYILSAKNDRLTFESAGLVDDLLRALSATQSEFSPIIVDRYTLKESPLPLLFKANKRNAVQFFYQVHDGTAEIYVLDERGSLFHQELPFHDSATLLTQYQWFFDTVLPRLSFMISEQTGEAGFQGDVSLYQIVKNTNTGEFRLEPRKVPHSAGVHRYFNVQVIGDLMDDRPVFTIYCDDREFSSLEHGDALFQEVARDIFDRRSSGEGYPIYITDIDISKAMISDSGVDSLQTIHYLNHKKRIEERLNQALNAL</sequence>
<reference evidence="2 3" key="1">
    <citation type="submission" date="2016-11" db="EMBL/GenBank/DDBJ databases">
        <title>Mixed transmission modes and dynamic genome evolution in an obligate animal-bacterial symbiosis.</title>
        <authorList>
            <person name="Russell S.L."/>
            <person name="Corbett-Detig R.B."/>
            <person name="Cavanaugh C.M."/>
        </authorList>
    </citation>
    <scope>NUCLEOTIDE SEQUENCE [LARGE SCALE GENOMIC DNA]</scope>
    <source>
        <strain evidence="2">Sveles-Q1</strain>
    </source>
</reference>
<keyword evidence="3" id="KW-1185">Reference proteome</keyword>
<dbReference type="PIRSF" id="PIRSF001444">
    <property type="entry name" value="Adenylate_cycl"/>
    <property type="match status" value="1"/>
</dbReference>
<evidence type="ECO:0000313" key="3">
    <source>
        <dbReference type="Proteomes" id="UP000191110"/>
    </source>
</evidence>
<dbReference type="OrthoDB" id="5571448at2"/>
<evidence type="ECO:0000313" key="2">
    <source>
        <dbReference type="EMBL" id="OOZ38993.1"/>
    </source>
</evidence>
<evidence type="ECO:0000259" key="1">
    <source>
        <dbReference type="Pfam" id="PF12633"/>
    </source>
</evidence>
<comment type="caution">
    <text evidence="2">The sequence shown here is derived from an EMBL/GenBank/DDBJ whole genome shotgun (WGS) entry which is preliminary data.</text>
</comment>
<dbReference type="GO" id="GO:0006171">
    <property type="term" value="P:cAMP biosynthetic process"/>
    <property type="evidence" value="ECO:0007669"/>
    <property type="project" value="InterPro"/>
</dbReference>
<dbReference type="RefSeq" id="WP_078484598.1">
    <property type="nucleotide sequence ID" value="NZ_MPRL01000065.1"/>
</dbReference>
<dbReference type="EMBL" id="MPRL01000065">
    <property type="protein sequence ID" value="OOZ38993.1"/>
    <property type="molecule type" value="Genomic_DNA"/>
</dbReference>
<dbReference type="InterPro" id="IPR024685">
    <property type="entry name" value="Adenylate_cyclase_1_N"/>
</dbReference>